<organism evidence="1 2">
    <name type="scientific">Stylonychia lemnae</name>
    <name type="common">Ciliate</name>
    <dbReference type="NCBI Taxonomy" id="5949"/>
    <lineage>
        <taxon>Eukaryota</taxon>
        <taxon>Sar</taxon>
        <taxon>Alveolata</taxon>
        <taxon>Ciliophora</taxon>
        <taxon>Intramacronucleata</taxon>
        <taxon>Spirotrichea</taxon>
        <taxon>Stichotrichia</taxon>
        <taxon>Sporadotrichida</taxon>
        <taxon>Oxytrichidae</taxon>
        <taxon>Stylonychinae</taxon>
        <taxon>Stylonychia</taxon>
    </lineage>
</organism>
<dbReference type="AlphaFoldDB" id="A0A078A5S6"/>
<protein>
    <submittedName>
        <fullName evidence="1">Uncharacterized protein</fullName>
    </submittedName>
</protein>
<evidence type="ECO:0000313" key="1">
    <source>
        <dbReference type="EMBL" id="CDW77600.1"/>
    </source>
</evidence>
<sequence>MSNFYVENCLALNGGMIYQDKFSQIVLLYGSVIHASATQKGSVVYSQNDEVLESDSLNQIGQIKFPKLFGQGIQISYALSIEDGGSFYIDSIGMQFELLDITCSTTESIAGFGGFLFIKEANFIKLNNLQLFDSYSASGQQIYSQKEGLIFVLSESYLYQIQRQALELYPFLFNQENTGAGNNGGGIYIKNPKGDVQIIDSYFTRMVAFNEGGCVYYIVEEVSQQDWNPFDNQLVIPLIQLQRLEFTNVRFTTVQAYNASSVLVFGLQTNVIFSSCYLVQSYGEEYNSIFIKTANLVEVSNFYVESIYSRSKSGFLNLGEEEVYQSENDQKTKRSLLFYFDNMGQSFYSDLDIMTPLFFKSGLQFSIESLVMNKCQMNRLITPRTQALIVNLAEQSTFSDANSFYKDVEGLYGGIYSFRKAYNCTFYKVTNNAGQVSFGGILSFFNDEFEFFSYRTVTIRNSTFEKILIVAGSGGFIYQQDDGLRSINIESVTKWPIYFFTSRLLDD</sequence>
<keyword evidence="2" id="KW-1185">Reference proteome</keyword>
<name>A0A078A5S6_STYLE</name>
<dbReference type="EMBL" id="CCKQ01006296">
    <property type="protein sequence ID" value="CDW77600.1"/>
    <property type="molecule type" value="Genomic_DNA"/>
</dbReference>
<proteinExistence type="predicted"/>
<gene>
    <name evidence="1" type="primary">Contig9035.g9669</name>
    <name evidence="1" type="ORF">STYLEM_6563</name>
</gene>
<evidence type="ECO:0000313" key="2">
    <source>
        <dbReference type="Proteomes" id="UP000039865"/>
    </source>
</evidence>
<dbReference type="InParanoid" id="A0A078A5S6"/>
<reference evidence="1 2" key="1">
    <citation type="submission" date="2014-06" db="EMBL/GenBank/DDBJ databases">
        <authorList>
            <person name="Swart Estienne"/>
        </authorList>
    </citation>
    <scope>NUCLEOTIDE SEQUENCE [LARGE SCALE GENOMIC DNA]</scope>
    <source>
        <strain evidence="1 2">130c</strain>
    </source>
</reference>
<dbReference type="Proteomes" id="UP000039865">
    <property type="component" value="Unassembled WGS sequence"/>
</dbReference>
<dbReference type="OrthoDB" id="75921at2759"/>
<accession>A0A078A5S6</accession>